<comment type="similarity">
    <text evidence="2">Belongs to the YkuD family.</text>
</comment>
<evidence type="ECO:0000256" key="5">
    <source>
        <dbReference type="ARBA" id="ARBA00022984"/>
    </source>
</evidence>
<keyword evidence="10" id="KW-1185">Reference proteome</keyword>
<accession>A0A9W6D1W4</accession>
<dbReference type="GO" id="GO:0005576">
    <property type="term" value="C:extracellular region"/>
    <property type="evidence" value="ECO:0007669"/>
    <property type="project" value="TreeGrafter"/>
</dbReference>
<reference evidence="9" key="1">
    <citation type="submission" date="2022-12" db="EMBL/GenBank/DDBJ databases">
        <title>Reference genome sequencing for broad-spectrum identification of bacterial and archaeal isolates by mass spectrometry.</title>
        <authorList>
            <person name="Sekiguchi Y."/>
            <person name="Tourlousse D.M."/>
        </authorList>
    </citation>
    <scope>NUCLEOTIDE SEQUENCE</scope>
    <source>
        <strain evidence="9">ASRB1</strain>
    </source>
</reference>
<dbReference type="GO" id="GO:0018104">
    <property type="term" value="P:peptidoglycan-protein cross-linking"/>
    <property type="evidence" value="ECO:0007669"/>
    <property type="project" value="TreeGrafter"/>
</dbReference>
<evidence type="ECO:0000259" key="8">
    <source>
        <dbReference type="PROSITE" id="PS52029"/>
    </source>
</evidence>
<evidence type="ECO:0000256" key="1">
    <source>
        <dbReference type="ARBA" id="ARBA00004752"/>
    </source>
</evidence>
<evidence type="ECO:0000313" key="9">
    <source>
        <dbReference type="EMBL" id="GLI32680.1"/>
    </source>
</evidence>
<comment type="pathway">
    <text evidence="1 7">Cell wall biogenesis; peptidoglycan biosynthesis.</text>
</comment>
<sequence>MLVITTLLWGCTPRKIIQPYPAEYIPPPPPPVPMEGQLYHPKTVPSKKFRDLSWTKRIITEQELIQVTQKNPELTSVEVYDILANLNARARYYIREDVKNHRPLKVPNSFSSYKNWSPLPQYIPDLIHVPKFILITMDKPYLGWYQYGHLKNDSFVCIGKEEGMTEAGFYRVLNKDANHVSRSYPNAFGDPAPMPWALRIYDHVWIHLGDITSGNCSHGCINLPLGKAEELYKWADLGTIVVVADSLPHLNQILKARRNELLPGVRNNRMQGGVPTSDR</sequence>
<organism evidence="9 10">
    <name type="scientific">Desulforhabdus amnigena</name>
    <dbReference type="NCBI Taxonomy" id="40218"/>
    <lineage>
        <taxon>Bacteria</taxon>
        <taxon>Pseudomonadati</taxon>
        <taxon>Thermodesulfobacteriota</taxon>
        <taxon>Syntrophobacteria</taxon>
        <taxon>Syntrophobacterales</taxon>
        <taxon>Syntrophobacteraceae</taxon>
        <taxon>Desulforhabdus</taxon>
    </lineage>
</organism>
<evidence type="ECO:0000256" key="6">
    <source>
        <dbReference type="ARBA" id="ARBA00023316"/>
    </source>
</evidence>
<evidence type="ECO:0000256" key="7">
    <source>
        <dbReference type="PROSITE-ProRule" id="PRU01373"/>
    </source>
</evidence>
<dbReference type="Gene3D" id="2.40.440.10">
    <property type="entry name" value="L,D-transpeptidase catalytic domain-like"/>
    <property type="match status" value="1"/>
</dbReference>
<dbReference type="InterPro" id="IPR038063">
    <property type="entry name" value="Transpep_catalytic_dom"/>
</dbReference>
<evidence type="ECO:0000256" key="3">
    <source>
        <dbReference type="ARBA" id="ARBA00022679"/>
    </source>
</evidence>
<dbReference type="GO" id="GO:0016740">
    <property type="term" value="F:transferase activity"/>
    <property type="evidence" value="ECO:0007669"/>
    <property type="project" value="UniProtKB-KW"/>
</dbReference>
<dbReference type="GO" id="GO:0071555">
    <property type="term" value="P:cell wall organization"/>
    <property type="evidence" value="ECO:0007669"/>
    <property type="project" value="UniProtKB-UniRule"/>
</dbReference>
<protein>
    <recommendedName>
        <fullName evidence="8">L,D-TPase catalytic domain-containing protein</fullName>
    </recommendedName>
</protein>
<comment type="caution">
    <text evidence="9">The sequence shown here is derived from an EMBL/GenBank/DDBJ whole genome shotgun (WGS) entry which is preliminary data.</text>
</comment>
<dbReference type="InterPro" id="IPR050979">
    <property type="entry name" value="LD-transpeptidase"/>
</dbReference>
<evidence type="ECO:0000313" key="10">
    <source>
        <dbReference type="Proteomes" id="UP001144372"/>
    </source>
</evidence>
<feature type="domain" description="L,D-TPase catalytic" evidence="8">
    <location>
        <begin position="131"/>
        <end position="244"/>
    </location>
</feature>
<dbReference type="CDD" id="cd16913">
    <property type="entry name" value="YkuD_like"/>
    <property type="match status" value="1"/>
</dbReference>
<dbReference type="PANTHER" id="PTHR30582:SF2">
    <property type="entry name" value="L,D-TRANSPEPTIDASE YCIB-RELATED"/>
    <property type="match status" value="1"/>
</dbReference>
<keyword evidence="6 7" id="KW-0961">Cell wall biogenesis/degradation</keyword>
<dbReference type="RefSeq" id="WP_281791734.1">
    <property type="nucleotide sequence ID" value="NZ_BSDR01000001.1"/>
</dbReference>
<proteinExistence type="inferred from homology"/>
<evidence type="ECO:0000256" key="4">
    <source>
        <dbReference type="ARBA" id="ARBA00022960"/>
    </source>
</evidence>
<evidence type="ECO:0000256" key="2">
    <source>
        <dbReference type="ARBA" id="ARBA00005992"/>
    </source>
</evidence>
<dbReference type="Proteomes" id="UP001144372">
    <property type="component" value="Unassembled WGS sequence"/>
</dbReference>
<keyword evidence="4 7" id="KW-0133">Cell shape</keyword>
<dbReference type="Pfam" id="PF03734">
    <property type="entry name" value="YkuD"/>
    <property type="match status" value="1"/>
</dbReference>
<dbReference type="SUPFAM" id="SSF141523">
    <property type="entry name" value="L,D-transpeptidase catalytic domain-like"/>
    <property type="match status" value="1"/>
</dbReference>
<dbReference type="PANTHER" id="PTHR30582">
    <property type="entry name" value="L,D-TRANSPEPTIDASE"/>
    <property type="match status" value="1"/>
</dbReference>
<keyword evidence="3" id="KW-0808">Transferase</keyword>
<keyword evidence="5 7" id="KW-0573">Peptidoglycan synthesis</keyword>
<dbReference type="GO" id="GO:0008360">
    <property type="term" value="P:regulation of cell shape"/>
    <property type="evidence" value="ECO:0007669"/>
    <property type="project" value="UniProtKB-UniRule"/>
</dbReference>
<feature type="active site" description="Proton donor/acceptor" evidence="7">
    <location>
        <position position="207"/>
    </location>
</feature>
<name>A0A9W6D1W4_9BACT</name>
<dbReference type="PROSITE" id="PS52029">
    <property type="entry name" value="LD_TPASE"/>
    <property type="match status" value="1"/>
</dbReference>
<dbReference type="EMBL" id="BSDR01000001">
    <property type="protein sequence ID" value="GLI32680.1"/>
    <property type="molecule type" value="Genomic_DNA"/>
</dbReference>
<dbReference type="GO" id="GO:0071972">
    <property type="term" value="F:peptidoglycan L,D-transpeptidase activity"/>
    <property type="evidence" value="ECO:0007669"/>
    <property type="project" value="TreeGrafter"/>
</dbReference>
<dbReference type="AlphaFoldDB" id="A0A9W6D1W4"/>
<gene>
    <name evidence="9" type="ORF">DAMNIGENAA_01130</name>
</gene>
<dbReference type="InterPro" id="IPR005490">
    <property type="entry name" value="LD_TPept_cat_dom"/>
</dbReference>
<feature type="active site" description="Nucleophile" evidence="7">
    <location>
        <position position="220"/>
    </location>
</feature>